<dbReference type="PANTHER" id="PTHR23517">
    <property type="entry name" value="RESISTANCE PROTEIN MDTM, PUTATIVE-RELATED-RELATED"/>
    <property type="match status" value="1"/>
</dbReference>
<evidence type="ECO:0000313" key="9">
    <source>
        <dbReference type="EMBL" id="KAA1399502.1"/>
    </source>
</evidence>
<evidence type="ECO:0000256" key="6">
    <source>
        <dbReference type="ARBA" id="ARBA00023136"/>
    </source>
</evidence>
<dbReference type="PROSITE" id="PS50850">
    <property type="entry name" value="MFS"/>
    <property type="match status" value="1"/>
</dbReference>
<keyword evidence="4 7" id="KW-0812">Transmembrane</keyword>
<dbReference type="PANTHER" id="PTHR23517:SF13">
    <property type="entry name" value="MAJOR FACILITATOR SUPERFAMILY MFS_1"/>
    <property type="match status" value="1"/>
</dbReference>
<feature type="transmembrane region" description="Helical" evidence="7">
    <location>
        <begin position="16"/>
        <end position="34"/>
    </location>
</feature>
<keyword evidence="2" id="KW-0813">Transport</keyword>
<feature type="transmembrane region" description="Helical" evidence="7">
    <location>
        <begin position="376"/>
        <end position="393"/>
    </location>
</feature>
<feature type="domain" description="Major facilitator superfamily (MFS) profile" evidence="8">
    <location>
        <begin position="12"/>
        <end position="400"/>
    </location>
</feature>
<evidence type="ECO:0000256" key="5">
    <source>
        <dbReference type="ARBA" id="ARBA00022989"/>
    </source>
</evidence>
<dbReference type="GO" id="GO:0022857">
    <property type="term" value="F:transmembrane transporter activity"/>
    <property type="evidence" value="ECO:0007669"/>
    <property type="project" value="InterPro"/>
</dbReference>
<feature type="transmembrane region" description="Helical" evidence="7">
    <location>
        <begin position="310"/>
        <end position="332"/>
    </location>
</feature>
<dbReference type="SUPFAM" id="SSF103473">
    <property type="entry name" value="MFS general substrate transporter"/>
    <property type="match status" value="1"/>
</dbReference>
<feature type="transmembrane region" description="Helical" evidence="7">
    <location>
        <begin position="82"/>
        <end position="101"/>
    </location>
</feature>
<evidence type="ECO:0000256" key="7">
    <source>
        <dbReference type="SAM" id="Phobius"/>
    </source>
</evidence>
<dbReference type="RefSeq" id="WP_149687643.1">
    <property type="nucleotide sequence ID" value="NZ_SDPQ02000001.1"/>
</dbReference>
<proteinExistence type="predicted"/>
<protein>
    <submittedName>
        <fullName evidence="9">MFS transporter</fullName>
    </submittedName>
</protein>
<name>A0A5M4FHS3_9ACTN</name>
<feature type="transmembrane region" description="Helical" evidence="7">
    <location>
        <begin position="46"/>
        <end position="70"/>
    </location>
</feature>
<comment type="subcellular location">
    <subcellularLocation>
        <location evidence="1">Cell membrane</location>
        <topology evidence="1">Multi-pass membrane protein</topology>
    </subcellularLocation>
</comment>
<dbReference type="Proteomes" id="UP000380867">
    <property type="component" value="Unassembled WGS sequence"/>
</dbReference>
<feature type="transmembrane region" description="Helical" evidence="7">
    <location>
        <begin position="170"/>
        <end position="192"/>
    </location>
</feature>
<keyword evidence="5 7" id="KW-1133">Transmembrane helix</keyword>
<dbReference type="InterPro" id="IPR011701">
    <property type="entry name" value="MFS"/>
</dbReference>
<keyword evidence="3" id="KW-1003">Cell membrane</keyword>
<evidence type="ECO:0000259" key="8">
    <source>
        <dbReference type="PROSITE" id="PS50850"/>
    </source>
</evidence>
<evidence type="ECO:0000313" key="10">
    <source>
        <dbReference type="Proteomes" id="UP000380867"/>
    </source>
</evidence>
<keyword evidence="10" id="KW-1185">Reference proteome</keyword>
<evidence type="ECO:0000256" key="1">
    <source>
        <dbReference type="ARBA" id="ARBA00004651"/>
    </source>
</evidence>
<dbReference type="InterPro" id="IPR050171">
    <property type="entry name" value="MFS_Transporters"/>
</dbReference>
<evidence type="ECO:0000256" key="4">
    <source>
        <dbReference type="ARBA" id="ARBA00022692"/>
    </source>
</evidence>
<dbReference type="Gene3D" id="1.20.1250.20">
    <property type="entry name" value="MFS general substrate transporter like domains"/>
    <property type="match status" value="1"/>
</dbReference>
<evidence type="ECO:0000256" key="3">
    <source>
        <dbReference type="ARBA" id="ARBA00022475"/>
    </source>
</evidence>
<feature type="transmembrane region" description="Helical" evidence="7">
    <location>
        <begin position="144"/>
        <end position="164"/>
    </location>
</feature>
<dbReference type="AlphaFoldDB" id="A0A5M4FHS3"/>
<comment type="caution">
    <text evidence="9">The sequence shown here is derived from an EMBL/GenBank/DDBJ whole genome shotgun (WGS) entry which is preliminary data.</text>
</comment>
<dbReference type="EMBL" id="SDPQ02000001">
    <property type="protein sequence ID" value="KAA1399502.1"/>
    <property type="molecule type" value="Genomic_DNA"/>
</dbReference>
<dbReference type="Pfam" id="PF07690">
    <property type="entry name" value="MFS_1"/>
    <property type="match status" value="1"/>
</dbReference>
<dbReference type="OrthoDB" id="3177957at2"/>
<gene>
    <name evidence="9" type="ORF">ESP70_001675</name>
</gene>
<feature type="transmembrane region" description="Helical" evidence="7">
    <location>
        <begin position="344"/>
        <end position="370"/>
    </location>
</feature>
<feature type="transmembrane region" description="Helical" evidence="7">
    <location>
        <begin position="283"/>
        <end position="304"/>
    </location>
</feature>
<dbReference type="InterPro" id="IPR020846">
    <property type="entry name" value="MFS_dom"/>
</dbReference>
<dbReference type="InterPro" id="IPR036259">
    <property type="entry name" value="MFS_trans_sf"/>
</dbReference>
<reference evidence="9" key="1">
    <citation type="submission" date="2019-09" db="EMBL/GenBank/DDBJ databases">
        <authorList>
            <person name="Li J."/>
        </authorList>
    </citation>
    <scope>NUCLEOTIDE SEQUENCE [LARGE SCALE GENOMIC DNA]</scope>
    <source>
        <strain evidence="9">JCM 14732</strain>
    </source>
</reference>
<keyword evidence="6 7" id="KW-0472">Membrane</keyword>
<sequence length="400" mass="40634">MTVTLDAPQLVRRSSAAFALGLFAFVAMMIGASAPSPFYPVLQQELGFSSATLTGIFAVYAIALLVTLLVTGSLSDHIGRRPMISVGFAVLALSMVVFWHADSVGALFLARTAQGAASGLLMSSLSAAVVDLEPEHRPGAAATFNSVSPLAGLALGALFGGIVLDQSSQPLVAVFGTLTAVYVLLAAIVWLLPETSPRREGLLHSLRPRVGVPVAARPAFLRSTPALVAGWATGGLYLSLGAPIAARELGGTDHIEQGLVVTVLTGVGAIACYVARRAPSRSITIFGTSALALGTVLSLVALAAGSLWGFLAAAVIGGAGFGTAFLGIMRSITPVVGPHERGELFAAVFVVSYLAFGIPAVAAGIAAPHIGLATTTYVYGGLVVVLSAAAAGLRRFGSTD</sequence>
<accession>A0A5M4FHS3</accession>
<organism evidence="9 10">
    <name type="scientific">Aeromicrobium ginsengisoli</name>
    <dbReference type="NCBI Taxonomy" id="363867"/>
    <lineage>
        <taxon>Bacteria</taxon>
        <taxon>Bacillati</taxon>
        <taxon>Actinomycetota</taxon>
        <taxon>Actinomycetes</taxon>
        <taxon>Propionibacteriales</taxon>
        <taxon>Nocardioidaceae</taxon>
        <taxon>Aeromicrobium</taxon>
    </lineage>
</organism>
<feature type="transmembrane region" description="Helical" evidence="7">
    <location>
        <begin position="258"/>
        <end position="276"/>
    </location>
</feature>
<evidence type="ECO:0000256" key="2">
    <source>
        <dbReference type="ARBA" id="ARBA00022448"/>
    </source>
</evidence>
<dbReference type="GO" id="GO:0005886">
    <property type="term" value="C:plasma membrane"/>
    <property type="evidence" value="ECO:0007669"/>
    <property type="project" value="UniProtKB-SubCell"/>
</dbReference>